<dbReference type="PROSITE" id="PS50234">
    <property type="entry name" value="VWFA"/>
    <property type="match status" value="1"/>
</dbReference>
<reference evidence="2" key="1">
    <citation type="submission" date="2021-06" db="EMBL/GenBank/DDBJ databases">
        <authorList>
            <person name="Hodson N. C."/>
            <person name="Mongue J. A."/>
            <person name="Jaron S. K."/>
        </authorList>
    </citation>
    <scope>NUCLEOTIDE SEQUENCE</scope>
</reference>
<comment type="caution">
    <text evidence="2">The sequence shown here is derived from an EMBL/GenBank/DDBJ whole genome shotgun (WGS) entry which is preliminary data.</text>
</comment>
<evidence type="ECO:0000313" key="3">
    <source>
        <dbReference type="Proteomes" id="UP000708208"/>
    </source>
</evidence>
<sequence length="554" mass="61612">MIFKVILDSLSIHSFTVDKTLESYAGGEEVVDAVINKIRHSNIFLENDHDFLKRLAFFRTKFGVESMDKDSFQGGIWQINETAYDGTKEGSLAVIHKQIFLKFKITWSDTAWTDLAKPMYSGLAARIILHVICSSGKNPPPMPQTLQEQANFWVRHLVTGPSVSISYQSDPTVFVSAVEVWEGDVKSCAGKMDFVVVLDGSASVGPHEFQKCKQFVWELFSSFSFDTVRMGFIVFSGSAVTVLTFSTTSRAEIQRLVLGAEYPQNMTNTNAGISHGLRLFQEAPLRPGVPKIMAVFTDGVSNIGGESGRGGVPDIKLAQEANVICFAVGIGHYINRDELLEIAYKRPLHVFQLTRFDALLEFFRRFNLITCAVPQTPALEERTSDTLAGNETRLYAFPLPPEGLLVSVDINQGLALGYYSYDFENPSPALNDGVLNSGSNFIPPRRTPKTLRQKRDLNESTFVVGTDSQVFVSIFGKETTNKYSIEALNGDGFVLNHSKSVAPGSAVLLMLKLSAFLASKLAYCILKRTLLIKFLRVWVKDQSFCYYSRKTRLA</sequence>
<accession>A0A8J2LPQ1</accession>
<dbReference type="SMART" id="SM00327">
    <property type="entry name" value="VWA"/>
    <property type="match status" value="1"/>
</dbReference>
<dbReference type="OrthoDB" id="6132182at2759"/>
<dbReference type="PANTHER" id="PTHR24020">
    <property type="entry name" value="COLLAGEN ALPHA"/>
    <property type="match status" value="1"/>
</dbReference>
<organism evidence="2 3">
    <name type="scientific">Allacma fusca</name>
    <dbReference type="NCBI Taxonomy" id="39272"/>
    <lineage>
        <taxon>Eukaryota</taxon>
        <taxon>Metazoa</taxon>
        <taxon>Ecdysozoa</taxon>
        <taxon>Arthropoda</taxon>
        <taxon>Hexapoda</taxon>
        <taxon>Collembola</taxon>
        <taxon>Symphypleona</taxon>
        <taxon>Sminthuridae</taxon>
        <taxon>Allacma</taxon>
    </lineage>
</organism>
<evidence type="ECO:0000259" key="1">
    <source>
        <dbReference type="PROSITE" id="PS50234"/>
    </source>
</evidence>
<protein>
    <recommendedName>
        <fullName evidence="1">VWFA domain-containing protein</fullName>
    </recommendedName>
</protein>
<evidence type="ECO:0000313" key="2">
    <source>
        <dbReference type="EMBL" id="CAG7836374.1"/>
    </source>
</evidence>
<dbReference type="EMBL" id="CAJVCH010571000">
    <property type="protein sequence ID" value="CAG7836374.1"/>
    <property type="molecule type" value="Genomic_DNA"/>
</dbReference>
<proteinExistence type="predicted"/>
<dbReference type="Proteomes" id="UP000708208">
    <property type="component" value="Unassembled WGS sequence"/>
</dbReference>
<keyword evidence="3" id="KW-1185">Reference proteome</keyword>
<name>A0A8J2LPQ1_9HEXA</name>
<gene>
    <name evidence="2" type="ORF">AFUS01_LOCUS45625</name>
</gene>
<dbReference type="Pfam" id="PF00092">
    <property type="entry name" value="VWA"/>
    <property type="match status" value="1"/>
</dbReference>
<dbReference type="InterPro" id="IPR002035">
    <property type="entry name" value="VWF_A"/>
</dbReference>
<dbReference type="InterPro" id="IPR050525">
    <property type="entry name" value="ECM_Assembly_Org"/>
</dbReference>
<dbReference type="AlphaFoldDB" id="A0A8J2LPQ1"/>
<dbReference type="PANTHER" id="PTHR24020:SF20">
    <property type="entry name" value="PH DOMAIN-CONTAINING PROTEIN"/>
    <property type="match status" value="1"/>
</dbReference>
<dbReference type="CDD" id="cd01450">
    <property type="entry name" value="vWFA_subfamily_ECM"/>
    <property type="match status" value="1"/>
</dbReference>
<feature type="domain" description="VWFA" evidence="1">
    <location>
        <begin position="193"/>
        <end position="366"/>
    </location>
</feature>